<dbReference type="AlphaFoldDB" id="A0AAE1FUK0"/>
<name>A0AAE1FUK0_PETCI</name>
<feature type="region of interest" description="Disordered" evidence="1">
    <location>
        <begin position="40"/>
        <end position="78"/>
    </location>
</feature>
<gene>
    <name evidence="2" type="ORF">Pcinc_014687</name>
</gene>
<reference evidence="2" key="1">
    <citation type="submission" date="2023-10" db="EMBL/GenBank/DDBJ databases">
        <title>Genome assemblies of two species of porcelain crab, Petrolisthes cinctipes and Petrolisthes manimaculis (Anomura: Porcellanidae).</title>
        <authorList>
            <person name="Angst P."/>
        </authorList>
    </citation>
    <scope>NUCLEOTIDE SEQUENCE</scope>
    <source>
        <strain evidence="2">PB745_01</strain>
        <tissue evidence="2">Gill</tissue>
    </source>
</reference>
<dbReference type="EMBL" id="JAWQEG010001282">
    <property type="protein sequence ID" value="KAK3880842.1"/>
    <property type="molecule type" value="Genomic_DNA"/>
</dbReference>
<sequence length="94" mass="11360">MDRQGNVLHSWHMMTPEEETLVLRQFLRFGETRAIAQQLLHHDAVSPRPDHGPPTLRDLRDLRDPIRDTLRDREPHRDIREIHHESRRDLHRNL</sequence>
<evidence type="ECO:0000313" key="3">
    <source>
        <dbReference type="Proteomes" id="UP001286313"/>
    </source>
</evidence>
<evidence type="ECO:0000313" key="2">
    <source>
        <dbReference type="EMBL" id="KAK3880842.1"/>
    </source>
</evidence>
<keyword evidence="3" id="KW-1185">Reference proteome</keyword>
<protein>
    <submittedName>
        <fullName evidence="2">Uncharacterized protein</fullName>
    </submittedName>
</protein>
<dbReference type="Proteomes" id="UP001286313">
    <property type="component" value="Unassembled WGS sequence"/>
</dbReference>
<organism evidence="2 3">
    <name type="scientific">Petrolisthes cinctipes</name>
    <name type="common">Flat porcelain crab</name>
    <dbReference type="NCBI Taxonomy" id="88211"/>
    <lineage>
        <taxon>Eukaryota</taxon>
        <taxon>Metazoa</taxon>
        <taxon>Ecdysozoa</taxon>
        <taxon>Arthropoda</taxon>
        <taxon>Crustacea</taxon>
        <taxon>Multicrustacea</taxon>
        <taxon>Malacostraca</taxon>
        <taxon>Eumalacostraca</taxon>
        <taxon>Eucarida</taxon>
        <taxon>Decapoda</taxon>
        <taxon>Pleocyemata</taxon>
        <taxon>Anomura</taxon>
        <taxon>Galatheoidea</taxon>
        <taxon>Porcellanidae</taxon>
        <taxon>Petrolisthes</taxon>
    </lineage>
</organism>
<accession>A0AAE1FUK0</accession>
<comment type="caution">
    <text evidence="2">The sequence shown here is derived from an EMBL/GenBank/DDBJ whole genome shotgun (WGS) entry which is preliminary data.</text>
</comment>
<proteinExistence type="predicted"/>
<evidence type="ECO:0000256" key="1">
    <source>
        <dbReference type="SAM" id="MobiDB-lite"/>
    </source>
</evidence>